<accession>A0A645ADG5</accession>
<proteinExistence type="predicted"/>
<protein>
    <submittedName>
        <fullName evidence="1">Uncharacterized protein</fullName>
    </submittedName>
</protein>
<sequence>MIGTQRCRAHIGRIGIDIIGKDDVVRSHLDPVRKPDALFELDRVVGEIGCLVIIDPDRAWPSIGIVRSVVGNRFAIDSIINDAAQTVGGQHVELCQLHHIRIRRTDGIIGRKILRKLSLGNHKRANAGDLARRKRKKAEYDCQESQNSTGTVLIHCISP</sequence>
<dbReference type="EMBL" id="VSSQ01013220">
    <property type="protein sequence ID" value="MPM51006.1"/>
    <property type="molecule type" value="Genomic_DNA"/>
</dbReference>
<name>A0A645ADG5_9ZZZZ</name>
<comment type="caution">
    <text evidence="1">The sequence shown here is derived from an EMBL/GenBank/DDBJ whole genome shotgun (WGS) entry which is preliminary data.</text>
</comment>
<gene>
    <name evidence="1" type="ORF">SDC9_97752</name>
</gene>
<evidence type="ECO:0000313" key="1">
    <source>
        <dbReference type="EMBL" id="MPM51006.1"/>
    </source>
</evidence>
<dbReference type="AlphaFoldDB" id="A0A645ADG5"/>
<reference evidence="1" key="1">
    <citation type="submission" date="2019-08" db="EMBL/GenBank/DDBJ databases">
        <authorList>
            <person name="Kucharzyk K."/>
            <person name="Murdoch R.W."/>
            <person name="Higgins S."/>
            <person name="Loffler F."/>
        </authorList>
    </citation>
    <scope>NUCLEOTIDE SEQUENCE</scope>
</reference>
<organism evidence="1">
    <name type="scientific">bioreactor metagenome</name>
    <dbReference type="NCBI Taxonomy" id="1076179"/>
    <lineage>
        <taxon>unclassified sequences</taxon>
        <taxon>metagenomes</taxon>
        <taxon>ecological metagenomes</taxon>
    </lineage>
</organism>